<evidence type="ECO:0000256" key="13">
    <source>
        <dbReference type="PROSITE-ProRule" id="PRU00782"/>
    </source>
</evidence>
<dbReference type="PROSITE" id="PS50081">
    <property type="entry name" value="ZF_DAG_PE_2"/>
    <property type="match status" value="1"/>
</dbReference>
<evidence type="ECO:0000256" key="1">
    <source>
        <dbReference type="ARBA" id="ARBA00004496"/>
    </source>
</evidence>
<dbReference type="PROSITE" id="PS50238">
    <property type="entry name" value="RHOGAP"/>
    <property type="match status" value="1"/>
</dbReference>
<feature type="region of interest" description="Disordered" evidence="14">
    <location>
        <begin position="1451"/>
        <end position="1490"/>
    </location>
</feature>
<dbReference type="PRINTS" id="PR00193">
    <property type="entry name" value="MYOSINHEAVY"/>
</dbReference>
<feature type="domain" description="Phorbol-ester/DAG-type" evidence="15">
    <location>
        <begin position="1668"/>
        <end position="1719"/>
    </location>
</feature>
<dbReference type="Pfam" id="PF00788">
    <property type="entry name" value="RA"/>
    <property type="match status" value="1"/>
</dbReference>
<evidence type="ECO:0000256" key="14">
    <source>
        <dbReference type="SAM" id="MobiDB-lite"/>
    </source>
</evidence>
<dbReference type="InterPro" id="IPR046987">
    <property type="entry name" value="Myo9"/>
</dbReference>
<dbReference type="PANTHER" id="PTHR46184">
    <property type="entry name" value="UNCONVENTIONAL MYOSIN-IXB-LIKE PROTEIN"/>
    <property type="match status" value="1"/>
</dbReference>
<dbReference type="InterPro" id="IPR036961">
    <property type="entry name" value="Kinesin_motor_dom_sf"/>
</dbReference>
<feature type="compositionally biased region" description="Basic and acidic residues" evidence="14">
    <location>
        <begin position="1219"/>
        <end position="1228"/>
    </location>
</feature>
<dbReference type="Gene3D" id="3.40.850.10">
    <property type="entry name" value="Kinesin motor domain"/>
    <property type="match status" value="2"/>
</dbReference>
<dbReference type="SUPFAM" id="SSF52540">
    <property type="entry name" value="P-loop containing nucleoside triphosphate hydrolases"/>
    <property type="match status" value="2"/>
</dbReference>
<feature type="compositionally biased region" description="Basic residues" evidence="14">
    <location>
        <begin position="1947"/>
        <end position="1960"/>
    </location>
</feature>
<organism evidence="19 20">
    <name type="scientific">Oikopleura dioica</name>
    <name type="common">Tunicate</name>
    <dbReference type="NCBI Taxonomy" id="34765"/>
    <lineage>
        <taxon>Eukaryota</taxon>
        <taxon>Metazoa</taxon>
        <taxon>Chordata</taxon>
        <taxon>Tunicata</taxon>
        <taxon>Appendicularia</taxon>
        <taxon>Copelata</taxon>
        <taxon>Oikopleuridae</taxon>
        <taxon>Oikopleura</taxon>
    </lineage>
</organism>
<dbReference type="InterPro" id="IPR008936">
    <property type="entry name" value="Rho_GTPase_activation_prot"/>
</dbReference>
<comment type="subcellular location">
    <subcellularLocation>
        <location evidence="1">Cytoplasm</location>
    </subcellularLocation>
</comment>
<feature type="region of interest" description="Actin-binding" evidence="13">
    <location>
        <begin position="735"/>
        <end position="757"/>
    </location>
</feature>
<protein>
    <submittedName>
        <fullName evidence="19">Oidioi.mRNA.OKI2018_I69.XSR.g13273.t1.cds</fullName>
    </submittedName>
</protein>
<feature type="compositionally biased region" description="Basic and acidic residues" evidence="14">
    <location>
        <begin position="1340"/>
        <end position="1361"/>
    </location>
</feature>
<dbReference type="Gene3D" id="1.20.120.720">
    <property type="entry name" value="Myosin VI head, motor domain, U50 subdomain"/>
    <property type="match status" value="1"/>
</dbReference>
<keyword evidence="11 13" id="KW-0518">Myosin</keyword>
<evidence type="ECO:0000259" key="17">
    <source>
        <dbReference type="PROSITE" id="PS50238"/>
    </source>
</evidence>
<accession>A0ABN7SA30</accession>
<dbReference type="Pfam" id="PF00063">
    <property type="entry name" value="Myosin_head"/>
    <property type="match status" value="1"/>
</dbReference>
<dbReference type="Gene3D" id="3.30.60.20">
    <property type="match status" value="1"/>
</dbReference>
<dbReference type="SMART" id="SM00242">
    <property type="entry name" value="MYSc"/>
    <property type="match status" value="1"/>
</dbReference>
<dbReference type="InterPro" id="IPR046349">
    <property type="entry name" value="C1-like_sf"/>
</dbReference>
<dbReference type="Gene3D" id="1.20.58.530">
    <property type="match status" value="1"/>
</dbReference>
<proteinExistence type="inferred from homology"/>
<dbReference type="InterPro" id="IPR027417">
    <property type="entry name" value="P-loop_NTPase"/>
</dbReference>
<dbReference type="SMART" id="SM00314">
    <property type="entry name" value="RA"/>
    <property type="match status" value="1"/>
</dbReference>
<keyword evidence="7" id="KW-0863">Zinc-finger</keyword>
<feature type="region of interest" description="Disordered" evidence="14">
    <location>
        <begin position="1172"/>
        <end position="1412"/>
    </location>
</feature>
<keyword evidence="3" id="KW-0343">GTPase activation</keyword>
<evidence type="ECO:0000256" key="7">
    <source>
        <dbReference type="ARBA" id="ARBA00022771"/>
    </source>
</evidence>
<keyword evidence="5" id="KW-0479">Metal-binding</keyword>
<dbReference type="SMART" id="SM00015">
    <property type="entry name" value="IQ"/>
    <property type="match status" value="5"/>
</dbReference>
<comment type="similarity">
    <text evidence="2 13">Belongs to the TRAFAC class myosin-kinesin ATPase superfamily. Myosin family.</text>
</comment>
<feature type="region of interest" description="Disordered" evidence="14">
    <location>
        <begin position="1942"/>
        <end position="1977"/>
    </location>
</feature>
<keyword evidence="20" id="KW-1185">Reference proteome</keyword>
<dbReference type="CDD" id="cd23767">
    <property type="entry name" value="IQCD"/>
    <property type="match status" value="1"/>
</dbReference>
<keyword evidence="13" id="KW-0009">Actin-binding</keyword>
<evidence type="ECO:0000256" key="5">
    <source>
        <dbReference type="ARBA" id="ARBA00022723"/>
    </source>
</evidence>
<keyword evidence="9 13" id="KW-0067">ATP-binding</keyword>
<dbReference type="InterPro" id="IPR002219">
    <property type="entry name" value="PKC_DAG/PE"/>
</dbReference>
<evidence type="ECO:0000256" key="9">
    <source>
        <dbReference type="ARBA" id="ARBA00022840"/>
    </source>
</evidence>
<keyword evidence="12 13" id="KW-0505">Motor protein</keyword>
<feature type="compositionally biased region" description="Low complexity" evidence="14">
    <location>
        <begin position="1388"/>
        <end position="1398"/>
    </location>
</feature>
<dbReference type="PROSITE" id="PS00479">
    <property type="entry name" value="ZF_DAG_PE_1"/>
    <property type="match status" value="1"/>
</dbReference>
<dbReference type="Pfam" id="PF00130">
    <property type="entry name" value="C1_1"/>
    <property type="match status" value="1"/>
</dbReference>
<dbReference type="Pfam" id="PF00620">
    <property type="entry name" value="RhoGAP"/>
    <property type="match status" value="1"/>
</dbReference>
<evidence type="ECO:0000256" key="11">
    <source>
        <dbReference type="ARBA" id="ARBA00023123"/>
    </source>
</evidence>
<feature type="domain" description="Rho-GAP" evidence="17">
    <location>
        <begin position="1731"/>
        <end position="1920"/>
    </location>
</feature>
<evidence type="ECO:0000313" key="20">
    <source>
        <dbReference type="Proteomes" id="UP001158576"/>
    </source>
</evidence>
<feature type="compositionally biased region" description="Polar residues" evidence="14">
    <location>
        <begin position="1996"/>
        <end position="2012"/>
    </location>
</feature>
<dbReference type="InterPro" id="IPR000198">
    <property type="entry name" value="RhoGAP_dom"/>
</dbReference>
<dbReference type="SUPFAM" id="SSF57889">
    <property type="entry name" value="Cysteine-rich domain"/>
    <property type="match status" value="1"/>
</dbReference>
<evidence type="ECO:0000256" key="3">
    <source>
        <dbReference type="ARBA" id="ARBA00022468"/>
    </source>
</evidence>
<keyword evidence="8" id="KW-0862">Zinc</keyword>
<dbReference type="Proteomes" id="UP001158576">
    <property type="component" value="Chromosome XSR"/>
</dbReference>
<feature type="compositionally biased region" description="Polar residues" evidence="14">
    <location>
        <begin position="1470"/>
        <end position="1480"/>
    </location>
</feature>
<dbReference type="Pfam" id="PF00612">
    <property type="entry name" value="IQ"/>
    <property type="match status" value="2"/>
</dbReference>
<dbReference type="CDD" id="cd00124">
    <property type="entry name" value="MYSc"/>
    <property type="match status" value="1"/>
</dbReference>
<evidence type="ECO:0000256" key="10">
    <source>
        <dbReference type="ARBA" id="ARBA00023054"/>
    </source>
</evidence>
<dbReference type="PROSITE" id="PS50200">
    <property type="entry name" value="RA"/>
    <property type="match status" value="1"/>
</dbReference>
<dbReference type="SUPFAM" id="SSF54236">
    <property type="entry name" value="Ubiquitin-like"/>
    <property type="match status" value="1"/>
</dbReference>
<feature type="binding site" evidence="13">
    <location>
        <begin position="212"/>
        <end position="219"/>
    </location>
    <ligand>
        <name>ATP</name>
        <dbReference type="ChEBI" id="CHEBI:30616"/>
    </ligand>
</feature>
<evidence type="ECO:0000256" key="8">
    <source>
        <dbReference type="ARBA" id="ARBA00022833"/>
    </source>
</evidence>
<feature type="region of interest" description="Disordered" evidence="14">
    <location>
        <begin position="1996"/>
        <end position="2056"/>
    </location>
</feature>
<dbReference type="PROSITE" id="PS50096">
    <property type="entry name" value="IQ"/>
    <property type="match status" value="2"/>
</dbReference>
<dbReference type="SMART" id="SM00324">
    <property type="entry name" value="RhoGAP"/>
    <property type="match status" value="1"/>
</dbReference>
<dbReference type="PROSITE" id="PS51456">
    <property type="entry name" value="MYOSIN_MOTOR"/>
    <property type="match status" value="1"/>
</dbReference>
<dbReference type="Gene3D" id="1.10.10.820">
    <property type="match status" value="1"/>
</dbReference>
<dbReference type="SUPFAM" id="SSF48350">
    <property type="entry name" value="GTPase activation domain, GAP"/>
    <property type="match status" value="1"/>
</dbReference>
<reference evidence="19 20" key="1">
    <citation type="submission" date="2021-04" db="EMBL/GenBank/DDBJ databases">
        <authorList>
            <person name="Bliznina A."/>
        </authorList>
    </citation>
    <scope>NUCLEOTIDE SEQUENCE [LARGE SCALE GENOMIC DNA]</scope>
</reference>
<dbReference type="PANTHER" id="PTHR46184:SF5">
    <property type="entry name" value="UNCONVENTIONAL MYOSIN-IXA-LIKE"/>
    <property type="match status" value="1"/>
</dbReference>
<feature type="domain" description="Ras-associating" evidence="16">
    <location>
        <begin position="2"/>
        <end position="99"/>
    </location>
</feature>
<sequence length="2056" mass="235729">MASFMIRIYPGELQPATVFLPVRVDERTTAAHVAKAAAAQLGIFGLNNLTLVEQGPDNSESVMEPDDLPMERFLLWPSQAKSAKYTANKYKFTLRQAESRLNPRQLLELKGFLPSADSTPQDLCNISSPSPSSLLRVLRKRFESQEIYTWAGPVLVSLNPYCQIANLYGPRLQHLHRGRGLQTKAHVFAVADAAFETINKGKHSSCSIVVSGESGSGKSFCTEILVQHLLTLVRSHETRIVAAGPILENFGHAKTRRNVNSSRVGKFMTLSFAAAGRLTGAKLEQYLLEVPRIIQRHPQERNFHIFYTLLYGLAPAEKERVGLRSPDDYAFIRNSNALPVEEREETDGRGIIKLQNALDSIALFDSSQYRIFQIMAGILALGNIDFKSDYRDQASIVNTEWLEEAAHLLSIKPKSLLSLLTEKSSKIGRGAHIETLTRKHNCAKAYEARDGLAKAAYRKVFDFLLLTLNAANRPEQTYHLQTARNIGILDIFGFEQAEEGNSFEQFCINYANETLQLFSNQHIFELEKEEHEKEDLRWTDVQFSDNEAIIELYSRRPEGLFCLLNENIPGLNDIVLLNRFDENNMELKPVYRRNEMVDAFAINHYAGWVEYNIEGFVEKNRDVVATTSLQILRGSSCWLLRCASAQSQRAFWRWRKLHRVIQACSAFRKCFDGGLPELNSSIDGEDMEEVVLGKISRAERMQKIHSVRSMLVPALEQTHKSQSRTTTSLQYQQSLAGLMDSLRNSMPFFVKCVRTNARQEALTFDDTLILEQLKSSGMTETVKIKQSAYPVRLEHMRFLRQYGALLSNRITPSRAQLAEAVDSLGLANSTLVGKTQIFMKDAAKADLDKKLEFAVINKVRVIQRAVREWIKQPKPLVQNSRLQEELKRHAAAIVIQKHWRGFCAREQCELRLFAAVTIQQWWRACMKRDRYLRLQEFITSLQAVARRYLAKQKLAQLKIARAKVEIHKRLKIEHDAAIVIQQWWRRTWRLKEVQDGYKLWLDSAKVIQRWWRRKRAERNERESQLFDGNEERFKTMKLMSPVANLDPMDQLNVAFVEMDSSSSQMSQLEPNESAINYTPEQTEVVTSPRRRRQSPEQKWIVPDQTVALKPVFPAVSSTPLSKPVRPPSNGSNQPYQVQLVRKETLRSQLHATQHGRSKTSWTEMEQMEMIPTPDLNFSGDVSELGSPSSPPPQSKKSSRRHKREQESMMMNAQLPPKDPSSKESEAPKMRNSRRPRSRSSQNRRQSEADLPDQILFEKKVRPRERPPSAILPRDKIHERIELRPDGSRTSASFVLTPRSYEQSERVKSQFRPSPQPLERRDSIRERREVPPPAKIIQRRAPVERHQSVKEKIDRSSDRENLEIDPALIHSRQVPHSTRLLRKSHAKASSSSSRNRSNSLDAQERLETTTTTENINSRIFKKGKSDWQAEIPDWENNDKLVVDGKLAPLNMPVNNRPSQFSKTEIKPMEPSYQSIQPIPETSSSSSSKRSSNIVHVFKNRLKRKRNKQKEAPATSNLSVIPRKEVIPRVIVLDESDPEGPENLIAFLDERVKSFNSTLEKDDSGNDEMTLVNDIWRNALNEFKDTLRSLSVQGYNELLLDQLLENFSEAFQSQIHRSCAGDEEKKRTLPYQMFMNSFRGTLEDFVKENKSLRPIRRPRPKKIEKEDCRGHHFSRHQVIQPNVCAVCQQRLFFMIDKVQLCSICKILVHKDCIKSPKLPQCSLTSQDLKLFGVPLQCLCKDGQDTPEFVIKVLSYLELNGILKQGIYRVSGAKVEEKKLESELEQDPYCRKVRFESYNVHCVASIFKIFLRKLPDPLVPFEYYDNVLRAMTLPEKECSDELLSIFNGLPRHHRGTLERVVFHLARVAQKSEDNKMNPQNLAIIIAPCIIRAPDHIPPLTVAQQIGATTRAVEIIIRNQLEVLKTKFNSFSALDAKERQLQRGLKEVRRSKMKHSIRVSRHQSKAPVAQNEPEESMEHDEKRLAADLARIKQQKRATFSSIRAFSHPNQESTAASESLKADSVSRNNAPSTPKADQFIRADKNRLAHRRFNKSSKYTNL</sequence>
<name>A0ABN7SA30_OIKDI</name>
<evidence type="ECO:0000259" key="15">
    <source>
        <dbReference type="PROSITE" id="PS50081"/>
    </source>
</evidence>
<evidence type="ECO:0000259" key="16">
    <source>
        <dbReference type="PROSITE" id="PS50200"/>
    </source>
</evidence>
<dbReference type="InterPro" id="IPR001609">
    <property type="entry name" value="Myosin_head_motor_dom-like"/>
</dbReference>
<keyword evidence="10" id="KW-0175">Coiled coil</keyword>
<dbReference type="Gene3D" id="1.20.5.190">
    <property type="match status" value="2"/>
</dbReference>
<evidence type="ECO:0000256" key="6">
    <source>
        <dbReference type="ARBA" id="ARBA00022741"/>
    </source>
</evidence>
<dbReference type="EMBL" id="OU015569">
    <property type="protein sequence ID" value="CAG5094128.1"/>
    <property type="molecule type" value="Genomic_DNA"/>
</dbReference>
<evidence type="ECO:0000256" key="12">
    <source>
        <dbReference type="ARBA" id="ARBA00023175"/>
    </source>
</evidence>
<feature type="compositionally biased region" description="Polar residues" evidence="14">
    <location>
        <begin position="1451"/>
        <end position="1461"/>
    </location>
</feature>
<dbReference type="InterPro" id="IPR000048">
    <property type="entry name" value="IQ_motif_EF-hand-BS"/>
</dbReference>
<evidence type="ECO:0000313" key="19">
    <source>
        <dbReference type="EMBL" id="CAG5094128.1"/>
    </source>
</evidence>
<dbReference type="Gene3D" id="1.10.555.10">
    <property type="entry name" value="Rho GTPase activation protein"/>
    <property type="match status" value="1"/>
</dbReference>
<evidence type="ECO:0000256" key="2">
    <source>
        <dbReference type="ARBA" id="ARBA00008314"/>
    </source>
</evidence>
<dbReference type="InterPro" id="IPR000159">
    <property type="entry name" value="RA_dom"/>
</dbReference>
<feature type="compositionally biased region" description="Basic and acidic residues" evidence="14">
    <location>
        <begin position="1317"/>
        <end position="1329"/>
    </location>
</feature>
<gene>
    <name evidence="19" type="ORF">OKIOD_LOCUS4831</name>
</gene>
<dbReference type="SMART" id="SM00109">
    <property type="entry name" value="C1"/>
    <property type="match status" value="1"/>
</dbReference>
<keyword evidence="4" id="KW-0963">Cytoplasm</keyword>
<feature type="compositionally biased region" description="Low complexity" evidence="14">
    <location>
        <begin position="1481"/>
        <end position="1490"/>
    </location>
</feature>
<evidence type="ECO:0000256" key="4">
    <source>
        <dbReference type="ARBA" id="ARBA00022490"/>
    </source>
</evidence>
<evidence type="ECO:0000259" key="18">
    <source>
        <dbReference type="PROSITE" id="PS51456"/>
    </source>
</evidence>
<feature type="compositionally biased region" description="Basic and acidic residues" evidence="14">
    <location>
        <begin position="1255"/>
        <end position="1286"/>
    </location>
</feature>
<feature type="domain" description="Myosin motor" evidence="18">
    <location>
        <begin position="118"/>
        <end position="852"/>
    </location>
</feature>
<keyword evidence="6 13" id="KW-0547">Nucleotide-binding</keyword>
<dbReference type="InterPro" id="IPR029071">
    <property type="entry name" value="Ubiquitin-like_domsf"/>
</dbReference>
<dbReference type="CDD" id="cd20821">
    <property type="entry name" value="C1_MgcRacGAP"/>
    <property type="match status" value="1"/>
</dbReference>